<feature type="region of interest" description="Disordered" evidence="2">
    <location>
        <begin position="1"/>
        <end position="29"/>
    </location>
</feature>
<evidence type="ECO:0000256" key="1">
    <source>
        <dbReference type="ARBA" id="ARBA00022468"/>
    </source>
</evidence>
<evidence type="ECO:0000313" key="6">
    <source>
        <dbReference type="Proteomes" id="UP000663842"/>
    </source>
</evidence>
<feature type="region of interest" description="Disordered" evidence="2">
    <location>
        <begin position="215"/>
        <end position="239"/>
    </location>
</feature>
<dbReference type="SMART" id="SM00293">
    <property type="entry name" value="PWWP"/>
    <property type="match status" value="1"/>
</dbReference>
<protein>
    <recommendedName>
        <fullName evidence="7">Rab-GAP TBC domain-containing protein</fullName>
    </recommendedName>
</protein>
<dbReference type="Pfam" id="PF00855">
    <property type="entry name" value="PWWP"/>
    <property type="match status" value="1"/>
</dbReference>
<dbReference type="Gene3D" id="1.10.8.270">
    <property type="entry name" value="putative rabgap domain of human tbc1 domain family member 14 like domains"/>
    <property type="match status" value="1"/>
</dbReference>
<evidence type="ECO:0000259" key="3">
    <source>
        <dbReference type="PROSITE" id="PS50086"/>
    </source>
</evidence>
<dbReference type="Pfam" id="PF00566">
    <property type="entry name" value="RabGAP-TBC"/>
    <property type="match status" value="1"/>
</dbReference>
<dbReference type="CDD" id="cd05162">
    <property type="entry name" value="PWWP"/>
    <property type="match status" value="1"/>
</dbReference>
<gene>
    <name evidence="5" type="ORF">UXM345_LOCUS2266</name>
</gene>
<feature type="compositionally biased region" description="Low complexity" evidence="2">
    <location>
        <begin position="1"/>
        <end position="18"/>
    </location>
</feature>
<sequence length="761" mass="88296">MPPGRKSISTSSKSSSSTNGQHSPPQPKQHIFDCGSVVWCKYKKYPYWPGIVWEKTNKANRTLYEVLFFGTFSLGLGIDQKWLEKYEGVAEFKQRITELKASEILIKNKPSKYDMNITLANLESFQEAIKQAAKVLKCSNLSERLELADNMRKGATCDFFQLKLSSNNNDDDDEEDPDETNSNIAEDHSSILATQPLQNDHQFIQTMIIQGKKKRKLEDASLPNGKARRLTIKTEPEQPSNASLPSLLFRHTTDQPIVMCSNFVCHSLSPTEETFIIDAIVRAGSNCTFFQAKQIAEETYSNIICVNNSNRSLPVSETWFYLFFYLHFEQLFATHPHWLDDLEKAEANMTNNNNVEEQRWKLLDQERFQSFFDSDGRLVKEHEFRKAVFKGGINNDLRPNAWKYLFGFYPPLLSKVEQETIDVERRLRYDFMWERCQKEMPEELRSNVPHLSANRLKEPVGSSQIFFSIQQRIEAYKPKFVWSDMDHHVRLIAKDLHRTDFISSEQKPDNYNYGPLTRLLVTFACYNPRIGYSQGTHRMNDMAYSFLRVFSYNEHEAYFCFAYYINQSGEHFTRSGIALKIKQLPKLVEIVDQSLYNRVVSLDIELWTFCHRWLFLCFRREFSEEEDTLICFEVVCSHFLEENTLAAERLLHDIQLERAEKKGISTSCSTISTETHSKINEEYGGSFDLFVCIAMISLFRACLFDARDELEALSAIQERQKTLDVRQVLSLAEQLFTIYCKHIATMSSLVTLAATSFDIID</sequence>
<dbReference type="PANTHER" id="PTHR22957">
    <property type="entry name" value="TBC1 DOMAIN FAMILY MEMBER GTPASE-ACTIVATING PROTEIN"/>
    <property type="match status" value="1"/>
</dbReference>
<reference evidence="5" key="1">
    <citation type="submission" date="2021-02" db="EMBL/GenBank/DDBJ databases">
        <authorList>
            <person name="Nowell W R."/>
        </authorList>
    </citation>
    <scope>NUCLEOTIDE SEQUENCE</scope>
</reference>
<feature type="domain" description="Rab-GAP TBC" evidence="3">
    <location>
        <begin position="392"/>
        <end position="639"/>
    </location>
</feature>
<dbReference type="EMBL" id="CAJOBF010000135">
    <property type="protein sequence ID" value="CAF3755708.1"/>
    <property type="molecule type" value="Genomic_DNA"/>
</dbReference>
<accession>A0A818YPG2</accession>
<dbReference type="Gene3D" id="2.30.30.140">
    <property type="match status" value="1"/>
</dbReference>
<dbReference type="Gene3D" id="1.10.472.80">
    <property type="entry name" value="Ypt/Rab-GAP domain of gyp1p, domain 3"/>
    <property type="match status" value="1"/>
</dbReference>
<dbReference type="GO" id="GO:0005096">
    <property type="term" value="F:GTPase activator activity"/>
    <property type="evidence" value="ECO:0007669"/>
    <property type="project" value="UniProtKB-KW"/>
</dbReference>
<dbReference type="SMART" id="SM00164">
    <property type="entry name" value="TBC"/>
    <property type="match status" value="1"/>
</dbReference>
<evidence type="ECO:0000259" key="4">
    <source>
        <dbReference type="PROSITE" id="PS50812"/>
    </source>
</evidence>
<dbReference type="AlphaFoldDB" id="A0A818YPG2"/>
<dbReference type="InterPro" id="IPR000195">
    <property type="entry name" value="Rab-GAP-TBC_dom"/>
</dbReference>
<name>A0A818YPG2_9BILA</name>
<dbReference type="Proteomes" id="UP000663842">
    <property type="component" value="Unassembled WGS sequence"/>
</dbReference>
<dbReference type="PANTHER" id="PTHR22957:SF466">
    <property type="entry name" value="SI:DKEY-238D18.4"/>
    <property type="match status" value="1"/>
</dbReference>
<proteinExistence type="predicted"/>
<dbReference type="PROSITE" id="PS50812">
    <property type="entry name" value="PWWP"/>
    <property type="match status" value="1"/>
</dbReference>
<keyword evidence="1" id="KW-0343">GTPase activation</keyword>
<dbReference type="PROSITE" id="PS50086">
    <property type="entry name" value="TBC_RABGAP"/>
    <property type="match status" value="1"/>
</dbReference>
<comment type="caution">
    <text evidence="5">The sequence shown here is derived from an EMBL/GenBank/DDBJ whole genome shotgun (WGS) entry which is preliminary data.</text>
</comment>
<dbReference type="SUPFAM" id="SSF47923">
    <property type="entry name" value="Ypt/Rab-GAP domain of gyp1p"/>
    <property type="match status" value="2"/>
</dbReference>
<feature type="domain" description="PWWP" evidence="4">
    <location>
        <begin position="34"/>
        <end position="83"/>
    </location>
</feature>
<dbReference type="SUPFAM" id="SSF63748">
    <property type="entry name" value="Tudor/PWWP/MBT"/>
    <property type="match status" value="1"/>
</dbReference>
<evidence type="ECO:0008006" key="7">
    <source>
        <dbReference type="Google" id="ProtNLM"/>
    </source>
</evidence>
<dbReference type="InterPro" id="IPR000313">
    <property type="entry name" value="PWWP_dom"/>
</dbReference>
<organism evidence="5 6">
    <name type="scientific">Rotaria magnacalcarata</name>
    <dbReference type="NCBI Taxonomy" id="392030"/>
    <lineage>
        <taxon>Eukaryota</taxon>
        <taxon>Metazoa</taxon>
        <taxon>Spiralia</taxon>
        <taxon>Gnathifera</taxon>
        <taxon>Rotifera</taxon>
        <taxon>Eurotatoria</taxon>
        <taxon>Bdelloidea</taxon>
        <taxon>Philodinida</taxon>
        <taxon>Philodinidae</taxon>
        <taxon>Rotaria</taxon>
    </lineage>
</organism>
<evidence type="ECO:0000313" key="5">
    <source>
        <dbReference type="EMBL" id="CAF3755708.1"/>
    </source>
</evidence>
<evidence type="ECO:0000256" key="2">
    <source>
        <dbReference type="SAM" id="MobiDB-lite"/>
    </source>
</evidence>
<dbReference type="InterPro" id="IPR035969">
    <property type="entry name" value="Rab-GAP_TBC_sf"/>
</dbReference>